<keyword evidence="15" id="KW-1185">Reference proteome</keyword>
<evidence type="ECO:0000313" key="14">
    <source>
        <dbReference type="EMBL" id="KAG0645959.1"/>
    </source>
</evidence>
<dbReference type="SUPFAM" id="SSF52374">
    <property type="entry name" value="Nucleotidylyl transferase"/>
    <property type="match status" value="1"/>
</dbReference>
<dbReference type="AlphaFoldDB" id="A0A9P6SNK8"/>
<dbReference type="PANTHER" id="PTHR45780">
    <property type="entry name" value="ETHANOLAMINE-PHOSPHATE CYTIDYLYLTRANSFERASE"/>
    <property type="match status" value="1"/>
</dbReference>
<evidence type="ECO:0000256" key="6">
    <source>
        <dbReference type="ARBA" id="ARBA00023098"/>
    </source>
</evidence>
<reference evidence="14" key="1">
    <citation type="submission" date="2019-07" db="EMBL/GenBank/DDBJ databases">
        <title>Hyphodiscus hymeniophilus genome sequencing and assembly.</title>
        <authorList>
            <person name="Kramer G."/>
            <person name="Nodwell J."/>
        </authorList>
    </citation>
    <scope>NUCLEOTIDE SEQUENCE</scope>
    <source>
        <strain evidence="14">ATCC 34498</strain>
    </source>
</reference>
<sequence>MFANTNNPAHLRNPGDDSLPLSSIKAPRASQPRFDPTLFSPTNSKYPKVSPNLWRLLFFVFLHLSQAFRCLRKLIQNSHLEIQHQRSWRIEFGSMAAGTFSIMAGHAGAMLQARQLGNELFVGIHSDESILENKGPTVMTLEERISAVDACRWVTQSVPYAPYVTSLPWISHYGCKYVVHGDDITSDSSGEDCYRFVKAAGRFKVVKRTPSISTTDLVGRMLLCTRTHFIKSLTTLLAGEEGSGTQAERAREGGAMTERMKLYASDETGLHPGASIWFWNASIEAREDDTAEEKGVFSSLSQGAQPKPGQRVVYVDGGFDLFSSGHIEFLRQVLKAEEVVGKNEGWYSEEAVQERVGKGADYGPAFVVAGVHDDEVINHWKGVNYPIMNIYERGLCYVNSVIFGAPFTPTRAYLTSTPWGTPDAVYHGPTSFMPLTYDPYTAPKAMGIYKEIGKHDFAGVNAEQIVQRILKSRDMYEERQRVKGVKGIGEEAQKRREKMEDEQRLKEQKTTA</sequence>
<dbReference type="InterPro" id="IPR014729">
    <property type="entry name" value="Rossmann-like_a/b/a_fold"/>
</dbReference>
<dbReference type="GO" id="GO:0006646">
    <property type="term" value="P:phosphatidylethanolamine biosynthetic process"/>
    <property type="evidence" value="ECO:0007669"/>
    <property type="project" value="InterPro"/>
</dbReference>
<evidence type="ECO:0000256" key="9">
    <source>
        <dbReference type="ARBA" id="ARBA00024191"/>
    </source>
</evidence>
<comment type="similarity">
    <text evidence="2">Belongs to the cytidylyltransferase family.</text>
</comment>
<evidence type="ECO:0000256" key="11">
    <source>
        <dbReference type="ARBA" id="ARBA00031473"/>
    </source>
</evidence>
<feature type="domain" description="Cytidyltransferase-like" evidence="13">
    <location>
        <begin position="96"/>
        <end position="218"/>
    </location>
</feature>
<evidence type="ECO:0000256" key="1">
    <source>
        <dbReference type="ARBA" id="ARBA00005189"/>
    </source>
</evidence>
<dbReference type="NCBIfam" id="TIGR00125">
    <property type="entry name" value="cyt_tran_rel"/>
    <property type="match status" value="1"/>
</dbReference>
<evidence type="ECO:0000256" key="7">
    <source>
        <dbReference type="ARBA" id="ARBA00023209"/>
    </source>
</evidence>
<dbReference type="EMBL" id="VNKQ01000017">
    <property type="protein sequence ID" value="KAG0645959.1"/>
    <property type="molecule type" value="Genomic_DNA"/>
</dbReference>
<dbReference type="PANTHER" id="PTHR45780:SF2">
    <property type="entry name" value="ETHANOLAMINE-PHOSPHATE CYTIDYLYLTRANSFERASE"/>
    <property type="match status" value="1"/>
</dbReference>
<dbReference type="Gene3D" id="3.40.50.620">
    <property type="entry name" value="HUPs"/>
    <property type="match status" value="2"/>
</dbReference>
<name>A0A9P6SNK8_9HELO</name>
<evidence type="ECO:0000256" key="2">
    <source>
        <dbReference type="ARBA" id="ARBA00010101"/>
    </source>
</evidence>
<evidence type="ECO:0000256" key="3">
    <source>
        <dbReference type="ARBA" id="ARBA00022516"/>
    </source>
</evidence>
<comment type="pathway">
    <text evidence="1">Lipid metabolism.</text>
</comment>
<keyword evidence="7" id="KW-0594">Phospholipid biosynthesis</keyword>
<gene>
    <name evidence="14" type="ORF">D0Z07_7728</name>
</gene>
<comment type="pathway">
    <text evidence="9">Phospholipid metabolism; phosphatidylethanolamine biosynthesis; phosphatidylethanolamine from ethanolamine: step 2/3.</text>
</comment>
<evidence type="ECO:0000256" key="4">
    <source>
        <dbReference type="ARBA" id="ARBA00022679"/>
    </source>
</evidence>
<dbReference type="GO" id="GO:0005737">
    <property type="term" value="C:cytoplasm"/>
    <property type="evidence" value="ECO:0007669"/>
    <property type="project" value="TreeGrafter"/>
</dbReference>
<dbReference type="InterPro" id="IPR004821">
    <property type="entry name" value="Cyt_trans-like"/>
</dbReference>
<dbReference type="CDD" id="cd02174">
    <property type="entry name" value="CCT"/>
    <property type="match status" value="1"/>
</dbReference>
<dbReference type="InterPro" id="IPR041723">
    <property type="entry name" value="CCT"/>
</dbReference>
<proteinExistence type="inferred from homology"/>
<feature type="region of interest" description="Disordered" evidence="12">
    <location>
        <begin position="481"/>
        <end position="512"/>
    </location>
</feature>
<feature type="region of interest" description="Disordered" evidence="12">
    <location>
        <begin position="1"/>
        <end position="36"/>
    </location>
</feature>
<dbReference type="OrthoDB" id="40021at2759"/>
<evidence type="ECO:0000313" key="15">
    <source>
        <dbReference type="Proteomes" id="UP000785200"/>
    </source>
</evidence>
<dbReference type="Proteomes" id="UP000785200">
    <property type="component" value="Unassembled WGS sequence"/>
</dbReference>
<evidence type="ECO:0000259" key="13">
    <source>
        <dbReference type="Pfam" id="PF01467"/>
    </source>
</evidence>
<feature type="compositionally biased region" description="Basic and acidic residues" evidence="12">
    <location>
        <begin position="488"/>
        <end position="512"/>
    </location>
</feature>
<evidence type="ECO:0000256" key="10">
    <source>
        <dbReference type="ARBA" id="ARBA00024221"/>
    </source>
</evidence>
<evidence type="ECO:0000256" key="5">
    <source>
        <dbReference type="ARBA" id="ARBA00022695"/>
    </source>
</evidence>
<accession>A0A9P6SNK8</accession>
<comment type="caution">
    <text evidence="14">The sequence shown here is derived from an EMBL/GenBank/DDBJ whole genome shotgun (WGS) entry which is preliminary data.</text>
</comment>
<keyword evidence="5" id="KW-0548">Nucleotidyltransferase</keyword>
<dbReference type="Pfam" id="PF01467">
    <property type="entry name" value="CTP_transf_like"/>
    <property type="match status" value="1"/>
</dbReference>
<protein>
    <recommendedName>
        <fullName evidence="10">ethanolamine-phosphate cytidylyltransferase</fullName>
        <ecNumber evidence="10">2.7.7.14</ecNumber>
    </recommendedName>
    <alternativeName>
        <fullName evidence="11">CTP:phosphoethanolamine cytidylyltransferase</fullName>
    </alternativeName>
</protein>
<dbReference type="EC" id="2.7.7.14" evidence="10"/>
<dbReference type="GO" id="GO:0004306">
    <property type="term" value="F:ethanolamine-phosphate cytidylyltransferase activity"/>
    <property type="evidence" value="ECO:0007669"/>
    <property type="project" value="UniProtKB-EC"/>
</dbReference>
<organism evidence="14 15">
    <name type="scientific">Hyphodiscus hymeniophilus</name>
    <dbReference type="NCBI Taxonomy" id="353542"/>
    <lineage>
        <taxon>Eukaryota</taxon>
        <taxon>Fungi</taxon>
        <taxon>Dikarya</taxon>
        <taxon>Ascomycota</taxon>
        <taxon>Pezizomycotina</taxon>
        <taxon>Leotiomycetes</taxon>
        <taxon>Helotiales</taxon>
        <taxon>Hyphodiscaceae</taxon>
        <taxon>Hyphodiscus</taxon>
    </lineage>
</organism>
<evidence type="ECO:0000256" key="8">
    <source>
        <dbReference type="ARBA" id="ARBA00023264"/>
    </source>
</evidence>
<keyword evidence="3" id="KW-0444">Lipid biosynthesis</keyword>
<keyword evidence="8" id="KW-1208">Phospholipid metabolism</keyword>
<evidence type="ECO:0000256" key="12">
    <source>
        <dbReference type="SAM" id="MobiDB-lite"/>
    </source>
</evidence>
<dbReference type="InterPro" id="IPR044608">
    <property type="entry name" value="Ect1/PCYT2"/>
</dbReference>
<keyword evidence="6" id="KW-0443">Lipid metabolism</keyword>
<keyword evidence="4 14" id="KW-0808">Transferase</keyword>